<name>A0ABR0BNC3_PURLI</name>
<feature type="region of interest" description="Disordered" evidence="1">
    <location>
        <begin position="921"/>
        <end position="958"/>
    </location>
</feature>
<feature type="region of interest" description="Disordered" evidence="1">
    <location>
        <begin position="867"/>
        <end position="899"/>
    </location>
</feature>
<evidence type="ECO:0000313" key="2">
    <source>
        <dbReference type="EMBL" id="KAK4084206.1"/>
    </source>
</evidence>
<feature type="region of interest" description="Disordered" evidence="1">
    <location>
        <begin position="696"/>
        <end position="720"/>
    </location>
</feature>
<evidence type="ECO:0000313" key="3">
    <source>
        <dbReference type="Proteomes" id="UP001287286"/>
    </source>
</evidence>
<comment type="caution">
    <text evidence="2">The sequence shown here is derived from an EMBL/GenBank/DDBJ whole genome shotgun (WGS) entry which is preliminary data.</text>
</comment>
<dbReference type="EMBL" id="JAWRVI010000052">
    <property type="protein sequence ID" value="KAK4084206.1"/>
    <property type="molecule type" value="Genomic_DNA"/>
</dbReference>
<protein>
    <submittedName>
        <fullName evidence="2">Uncharacterized protein</fullName>
    </submittedName>
</protein>
<evidence type="ECO:0000256" key="1">
    <source>
        <dbReference type="SAM" id="MobiDB-lite"/>
    </source>
</evidence>
<feature type="region of interest" description="Disordered" evidence="1">
    <location>
        <begin position="805"/>
        <end position="824"/>
    </location>
</feature>
<reference evidence="2 3" key="1">
    <citation type="journal article" date="2024" name="Microbiol. Resour. Announc.">
        <title>Genome annotations for the ascomycete fungi Trichoderma harzianum, Trichoderma aggressivum, and Purpureocillium lilacinum.</title>
        <authorList>
            <person name="Beijen E.P.W."/>
            <person name="Ohm R.A."/>
        </authorList>
    </citation>
    <scope>NUCLEOTIDE SEQUENCE [LARGE SCALE GENOMIC DNA]</scope>
    <source>
        <strain evidence="2 3">CBS 150709</strain>
    </source>
</reference>
<keyword evidence="3" id="KW-1185">Reference proteome</keyword>
<feature type="region of interest" description="Disordered" evidence="1">
    <location>
        <begin position="606"/>
        <end position="644"/>
    </location>
</feature>
<proteinExistence type="predicted"/>
<dbReference type="Proteomes" id="UP001287286">
    <property type="component" value="Unassembled WGS sequence"/>
</dbReference>
<accession>A0ABR0BNC3</accession>
<sequence length="958" mass="102441">MACASGFWLPWRFRRDELELLEPSDTSKQSSAISGLQNTPGGAMACATVGAADGSREGFLLSVDGRRWRRPGADGVPPSPGCEAFASRVALACSGMTRQCESSPRVAYSTRAELARVWPRRAPVTRERRARDPHAWSPKLQRFVFGLVGERREQDTQRGAVTCARSGSRINQTVHARRLQMPSDSRKDELHGLASITGTGRSAINSALASNTLFAIHPSILCRLRTRTLPPCGADSLPCSSCPVSCLNSATVARVWRRFAPDRHARGGGGALDLCAPVHPCLFCLNARRVEYFAFQRSGPLGEPRGPVQPDTLRWALGDELGRSPLKPARIGAWERPILSLQLSAGPEAPDVMIVCDDARGIPSHECATPAAAAPMLRSAGTLAQLGLHNAIQHGGQSQSQSLKIWQRWRRSLALEQGIVGPVETIQGCGLQASARQCSGDTDALDAQGTQLGQCRCATRVANGRVARASTGDNTKGPPGIYGSGPHPKQTRSTKKLAARAGRRRRGSYSSPSAAALRDSCAGGTQHARHAREALETSGVVATLLADARALADGKAPGGEDILRVKCCRWPLFQVRRLARCPAAAGKEDGQRRGNGTAWRTAAMEVQSAAPTTTQRPPSRGAKAGGPYGVDTGSKAREPVSREQSNRACWLAGGLQTATGMNDGTGSMRQISQPGVVLVVAGGRWWCPLAPLWWSPAQPRNSTNHRRQRRSTTSRAAHTPAHFAATATATPICWPRTWTGSNPPHHAGPLTALAPGPARWAFCTTSTTLHTPSTPRRARSHSLSRSLFLPLPSRSPPAGTIVGLSTRRPFQSNRPSLVPVPPSFRLPPPTASPASRFDFVSRPSRAVGSADAEAAYRFCSSPSSLTLGQHKGPRPFVPADWATPGSSSTTSRLEHSRPSTLLRGRYGPLFGLGAPVSTFDAAARRPTRRPGGVEFIHPRPRSSRLSTSPNSISHELRP</sequence>
<feature type="compositionally biased region" description="Basic residues" evidence="1">
    <location>
        <begin position="489"/>
        <end position="507"/>
    </location>
</feature>
<feature type="region of interest" description="Disordered" evidence="1">
    <location>
        <begin position="469"/>
        <end position="517"/>
    </location>
</feature>
<feature type="compositionally biased region" description="Low complexity" evidence="1">
    <location>
        <begin position="943"/>
        <end position="958"/>
    </location>
</feature>
<gene>
    <name evidence="2" type="ORF">Purlil1_10389</name>
</gene>
<organism evidence="2 3">
    <name type="scientific">Purpureocillium lilacinum</name>
    <name type="common">Paecilomyces lilacinus</name>
    <dbReference type="NCBI Taxonomy" id="33203"/>
    <lineage>
        <taxon>Eukaryota</taxon>
        <taxon>Fungi</taxon>
        <taxon>Dikarya</taxon>
        <taxon>Ascomycota</taxon>
        <taxon>Pezizomycotina</taxon>
        <taxon>Sordariomycetes</taxon>
        <taxon>Hypocreomycetidae</taxon>
        <taxon>Hypocreales</taxon>
        <taxon>Ophiocordycipitaceae</taxon>
        <taxon>Purpureocillium</taxon>
    </lineage>
</organism>
<feature type="compositionally biased region" description="Basic and acidic residues" evidence="1">
    <location>
        <begin position="634"/>
        <end position="644"/>
    </location>
</feature>
<feature type="compositionally biased region" description="Basic residues" evidence="1">
    <location>
        <begin position="703"/>
        <end position="712"/>
    </location>
</feature>